<accession>A0A0M2UZZ4</accession>
<evidence type="ECO:0000313" key="2">
    <source>
        <dbReference type="Proteomes" id="UP000034954"/>
    </source>
</evidence>
<proteinExistence type="predicted"/>
<dbReference type="EMBL" id="LAQJ01000013">
    <property type="protein sequence ID" value="KKO21165.1"/>
    <property type="molecule type" value="Genomic_DNA"/>
</dbReference>
<organism evidence="1 2">
    <name type="scientific">Candidatus Brocadia fulgida</name>
    <dbReference type="NCBI Taxonomy" id="380242"/>
    <lineage>
        <taxon>Bacteria</taxon>
        <taxon>Pseudomonadati</taxon>
        <taxon>Planctomycetota</taxon>
        <taxon>Candidatus Brocadiia</taxon>
        <taxon>Candidatus Brocadiales</taxon>
        <taxon>Candidatus Brocadiaceae</taxon>
        <taxon>Candidatus Brocadia</taxon>
    </lineage>
</organism>
<keyword evidence="2" id="KW-1185">Reference proteome</keyword>
<gene>
    <name evidence="1" type="ORF">BROFUL_00103</name>
</gene>
<evidence type="ECO:0000313" key="1">
    <source>
        <dbReference type="EMBL" id="KKO21165.1"/>
    </source>
</evidence>
<dbReference type="AlphaFoldDB" id="A0A0M2UZZ4"/>
<protein>
    <recommendedName>
        <fullName evidence="3">Transposase</fullName>
    </recommendedName>
</protein>
<dbReference type="Proteomes" id="UP000034954">
    <property type="component" value="Unassembled WGS sequence"/>
</dbReference>
<name>A0A0M2UZZ4_9BACT</name>
<evidence type="ECO:0008006" key="3">
    <source>
        <dbReference type="Google" id="ProtNLM"/>
    </source>
</evidence>
<reference evidence="1 2" key="1">
    <citation type="journal article" date="2013" name="BMC Microbiol.">
        <title>Identification of the type II cytochrome c maturation pathway in anammox bacteria by comparative genomics.</title>
        <authorList>
            <person name="Ferousi C."/>
            <person name="Speth D.R."/>
            <person name="Reimann J."/>
            <person name="Op den Camp H.J."/>
            <person name="Allen J.W."/>
            <person name="Keltjens J.T."/>
            <person name="Jetten M.S."/>
        </authorList>
    </citation>
    <scope>NUCLEOTIDE SEQUENCE [LARGE SCALE GENOMIC DNA]</scope>
    <source>
        <strain evidence="1">RU1</strain>
    </source>
</reference>
<comment type="caution">
    <text evidence="1">The sequence shown here is derived from an EMBL/GenBank/DDBJ whole genome shotgun (WGS) entry which is preliminary data.</text>
</comment>
<sequence length="359" mass="40894">MGATPCTDGITIEFGCQIRVELKDGSLESILKAFCKILPEILRDFIQKIVVGFGESAMAQSRKPFCCDECGNDKEFIWKTRHGKETKILTVFQWLRLEQLQVQCKRCGHKMYITRKLLGMERMKRIPPETYRKLGLVGSLTTYRVAKKIVSMFGWTVDKMTIWKSVQKTAAEIDFQLDEKGLPLGEADGTGVGIKGIAKRGKELKVFVQYKSGGGVRVAGLDIGDYNGSWDKLFGKSVKVFRKFSRFLLITDGDTSILDSLKGKIKVLVQRCLWHIPYQAKYVLWQDGVKSKGKEWLEVMSELMEVCAIRPLVDCQKTIEKMIESKRKRLDAVIQHCLSKGYTHTASYLENARLICLRR</sequence>